<dbReference type="AlphaFoldDB" id="A0A3E2DNW3"/>
<accession>A0A3E2DNW3</accession>
<reference evidence="1 2" key="1">
    <citation type="submission" date="2017-07" db="EMBL/GenBank/DDBJ databases">
        <authorList>
            <person name="Sun Z.S."/>
            <person name="Albrecht U."/>
            <person name="Echele G."/>
            <person name="Lee C.C."/>
        </authorList>
    </citation>
    <scope>NUCLEOTIDE SEQUENCE [LARGE SCALE GENOMIC DNA]</scope>
    <source>
        <strain evidence="1 2">P16-029</strain>
    </source>
</reference>
<dbReference type="Proteomes" id="UP000259211">
    <property type="component" value="Unassembled WGS sequence"/>
</dbReference>
<evidence type="ECO:0000313" key="2">
    <source>
        <dbReference type="Proteomes" id="UP000259211"/>
    </source>
</evidence>
<dbReference type="EMBL" id="NOWI01000001">
    <property type="protein sequence ID" value="RFT47069.1"/>
    <property type="molecule type" value="Genomic_DNA"/>
</dbReference>
<organism evidence="1 2">
    <name type="scientific">Cutibacterium avidum</name>
    <dbReference type="NCBI Taxonomy" id="33010"/>
    <lineage>
        <taxon>Bacteria</taxon>
        <taxon>Bacillati</taxon>
        <taxon>Actinomycetota</taxon>
        <taxon>Actinomycetes</taxon>
        <taxon>Propionibacteriales</taxon>
        <taxon>Propionibacteriaceae</taxon>
        <taxon>Cutibacterium</taxon>
    </lineage>
</organism>
<name>A0A3E2DNW3_9ACTN</name>
<protein>
    <submittedName>
        <fullName evidence="1">Uncharacterized protein</fullName>
    </submittedName>
</protein>
<evidence type="ECO:0000313" key="1">
    <source>
        <dbReference type="EMBL" id="RFT47069.1"/>
    </source>
</evidence>
<proteinExistence type="predicted"/>
<comment type="caution">
    <text evidence="1">The sequence shown here is derived from an EMBL/GenBank/DDBJ whole genome shotgun (WGS) entry which is preliminary data.</text>
</comment>
<sequence length="73" mass="8067">MITVASSTKPMIPSKALSFMTKRRMVRKTIADECLLADEPLPEVPLLPVAMSRGYVIGVPDTLPAEMEKDHLK</sequence>
<gene>
    <name evidence="1" type="ORF">CHT91_01535</name>
</gene>